<proteinExistence type="predicted"/>
<gene>
    <name evidence="1" type="ORF">CLUMA_CG012243</name>
</gene>
<reference evidence="1 2" key="1">
    <citation type="submission" date="2015-04" db="EMBL/GenBank/DDBJ databases">
        <authorList>
            <person name="Syromyatnikov M.Y."/>
            <person name="Popov V.N."/>
        </authorList>
    </citation>
    <scope>NUCLEOTIDE SEQUENCE [LARGE SCALE GENOMIC DNA]</scope>
</reference>
<keyword evidence="2" id="KW-1185">Reference proteome</keyword>
<dbReference type="AlphaFoldDB" id="A0A1J1IFN9"/>
<accession>A0A1J1IFN9</accession>
<name>A0A1J1IFN9_9DIPT</name>
<evidence type="ECO:0000313" key="2">
    <source>
        <dbReference type="Proteomes" id="UP000183832"/>
    </source>
</evidence>
<protein>
    <submittedName>
        <fullName evidence="1">CLUMA_CG012243, isoform A</fullName>
    </submittedName>
</protein>
<dbReference type="EMBL" id="CVRI01000048">
    <property type="protein sequence ID" value="CRK99087.1"/>
    <property type="molecule type" value="Genomic_DNA"/>
</dbReference>
<evidence type="ECO:0000313" key="1">
    <source>
        <dbReference type="EMBL" id="CRK99087.1"/>
    </source>
</evidence>
<organism evidence="1 2">
    <name type="scientific">Clunio marinus</name>
    <dbReference type="NCBI Taxonomy" id="568069"/>
    <lineage>
        <taxon>Eukaryota</taxon>
        <taxon>Metazoa</taxon>
        <taxon>Ecdysozoa</taxon>
        <taxon>Arthropoda</taxon>
        <taxon>Hexapoda</taxon>
        <taxon>Insecta</taxon>
        <taxon>Pterygota</taxon>
        <taxon>Neoptera</taxon>
        <taxon>Endopterygota</taxon>
        <taxon>Diptera</taxon>
        <taxon>Nematocera</taxon>
        <taxon>Chironomoidea</taxon>
        <taxon>Chironomidae</taxon>
        <taxon>Clunio</taxon>
    </lineage>
</organism>
<dbReference type="Proteomes" id="UP000183832">
    <property type="component" value="Unassembled WGS sequence"/>
</dbReference>
<sequence length="83" mass="9488">MKKKMMPNIPPVNAMEFVVIYAFCRCIFHDDALEVMFIFKSVAFATIASKFTSDTENCVFSTDKELNELDDGSLSTKTEYYAH</sequence>